<feature type="active site" description="Proton acceptor" evidence="9">
    <location>
        <position position="46"/>
    </location>
</feature>
<comment type="similarity">
    <text evidence="9 10">Belongs to the TrpA family.</text>
</comment>
<evidence type="ECO:0000313" key="12">
    <source>
        <dbReference type="Proteomes" id="UP000608850"/>
    </source>
</evidence>
<evidence type="ECO:0000256" key="9">
    <source>
        <dbReference type="HAMAP-Rule" id="MF_00131"/>
    </source>
</evidence>
<comment type="pathway">
    <text evidence="2 9">Amino-acid biosynthesis; L-tryptophan biosynthesis; L-tryptophan from chorismate: step 5/5.</text>
</comment>
<dbReference type="InterPro" id="IPR013785">
    <property type="entry name" value="Aldolase_TIM"/>
</dbReference>
<keyword evidence="7 9" id="KW-0456">Lyase</keyword>
<evidence type="ECO:0000256" key="10">
    <source>
        <dbReference type="RuleBase" id="RU003662"/>
    </source>
</evidence>
<gene>
    <name evidence="9" type="primary">trpA</name>
    <name evidence="11" type="ORF">GCM10009021_13220</name>
</gene>
<dbReference type="UniPathway" id="UPA00035">
    <property type="reaction ID" value="UER00044"/>
</dbReference>
<comment type="subunit">
    <text evidence="3 9">Tetramer of two alpha and two beta chains.</text>
</comment>
<dbReference type="AlphaFoldDB" id="A0A830GAI7"/>
<dbReference type="PANTHER" id="PTHR43406">
    <property type="entry name" value="TRYPTOPHAN SYNTHASE, ALPHA CHAIN"/>
    <property type="match status" value="1"/>
</dbReference>
<feature type="active site" description="Proton acceptor" evidence="9">
    <location>
        <position position="57"/>
    </location>
</feature>
<evidence type="ECO:0000256" key="6">
    <source>
        <dbReference type="ARBA" id="ARBA00023141"/>
    </source>
</evidence>
<dbReference type="CDD" id="cd04724">
    <property type="entry name" value="Tryptophan_synthase_alpha"/>
    <property type="match status" value="1"/>
</dbReference>
<dbReference type="Gene3D" id="3.20.20.70">
    <property type="entry name" value="Aldolase class I"/>
    <property type="match status" value="1"/>
</dbReference>
<dbReference type="RefSeq" id="WP_188877860.1">
    <property type="nucleotide sequence ID" value="NZ_BMOQ01000003.1"/>
</dbReference>
<dbReference type="PANTHER" id="PTHR43406:SF1">
    <property type="entry name" value="TRYPTOPHAN SYNTHASE ALPHA CHAIN, CHLOROPLASTIC"/>
    <property type="match status" value="1"/>
</dbReference>
<comment type="caution">
    <text evidence="11">The sequence shown here is derived from an EMBL/GenBank/DDBJ whole genome shotgun (WGS) entry which is preliminary data.</text>
</comment>
<keyword evidence="5 9" id="KW-0822">Tryptophan biosynthesis</keyword>
<dbReference type="EMBL" id="BMOQ01000003">
    <property type="protein sequence ID" value="GGN14342.1"/>
    <property type="molecule type" value="Genomic_DNA"/>
</dbReference>
<evidence type="ECO:0000256" key="8">
    <source>
        <dbReference type="ARBA" id="ARBA00049047"/>
    </source>
</evidence>
<dbReference type="InterPro" id="IPR018204">
    <property type="entry name" value="Trp_synthase_alpha_AS"/>
</dbReference>
<name>A0A830GAI7_9EURY</name>
<organism evidence="11 12">
    <name type="scientific">Halarchaeum nitratireducens</name>
    <dbReference type="NCBI Taxonomy" id="489913"/>
    <lineage>
        <taxon>Archaea</taxon>
        <taxon>Methanobacteriati</taxon>
        <taxon>Methanobacteriota</taxon>
        <taxon>Stenosarchaea group</taxon>
        <taxon>Halobacteria</taxon>
        <taxon>Halobacteriales</taxon>
        <taxon>Halobacteriaceae</taxon>
    </lineage>
</organism>
<comment type="catalytic activity">
    <reaction evidence="8 9">
        <text>(1S,2R)-1-C-(indol-3-yl)glycerol 3-phosphate + L-serine = D-glyceraldehyde 3-phosphate + L-tryptophan + H2O</text>
        <dbReference type="Rhea" id="RHEA:10532"/>
        <dbReference type="ChEBI" id="CHEBI:15377"/>
        <dbReference type="ChEBI" id="CHEBI:33384"/>
        <dbReference type="ChEBI" id="CHEBI:57912"/>
        <dbReference type="ChEBI" id="CHEBI:58866"/>
        <dbReference type="ChEBI" id="CHEBI:59776"/>
        <dbReference type="EC" id="4.2.1.20"/>
    </reaction>
</comment>
<accession>A0A830GAI7</accession>
<dbReference type="SUPFAM" id="SSF51366">
    <property type="entry name" value="Ribulose-phoshate binding barrel"/>
    <property type="match status" value="1"/>
</dbReference>
<dbReference type="GO" id="GO:0005829">
    <property type="term" value="C:cytosol"/>
    <property type="evidence" value="ECO:0007669"/>
    <property type="project" value="TreeGrafter"/>
</dbReference>
<evidence type="ECO:0000256" key="2">
    <source>
        <dbReference type="ARBA" id="ARBA00004733"/>
    </source>
</evidence>
<dbReference type="InterPro" id="IPR011060">
    <property type="entry name" value="RibuloseP-bd_barrel"/>
</dbReference>
<evidence type="ECO:0000313" key="11">
    <source>
        <dbReference type="EMBL" id="GGN14342.1"/>
    </source>
</evidence>
<dbReference type="HAMAP" id="MF_00131">
    <property type="entry name" value="Trp_synth_alpha"/>
    <property type="match status" value="1"/>
</dbReference>
<sequence>MSADDVTAAFADGPALVPYVVAGDPSADATETYVEALVEGGADVIELGLPFSEPIADGPTIQEGIRRALDAGMTPARYLDLVRDLDVDVPIVCMTYYNLLLQYGEGDGVDAFVEAAADAGVSGLIIPDLPVEESTALEAACEAHDVALIFIVAPTTTPERIERILERASGFIYVQARMGTTGARTDVSEDTYESLERLPEGDLPYAVGFGVSEREHARAIVEGGADGVVAGSVFVDAIAAAESVEAAADALREKAAELSAGIEDATRGEAPEPETTK</sequence>
<evidence type="ECO:0000256" key="5">
    <source>
        <dbReference type="ARBA" id="ARBA00022822"/>
    </source>
</evidence>
<dbReference type="EC" id="4.2.1.20" evidence="9"/>
<dbReference type="Proteomes" id="UP000608850">
    <property type="component" value="Unassembled WGS sequence"/>
</dbReference>
<evidence type="ECO:0000256" key="7">
    <source>
        <dbReference type="ARBA" id="ARBA00023239"/>
    </source>
</evidence>
<proteinExistence type="inferred from homology"/>
<keyword evidence="12" id="KW-1185">Reference proteome</keyword>
<dbReference type="GO" id="GO:0004834">
    <property type="term" value="F:tryptophan synthase activity"/>
    <property type="evidence" value="ECO:0007669"/>
    <property type="project" value="UniProtKB-UniRule"/>
</dbReference>
<evidence type="ECO:0000256" key="4">
    <source>
        <dbReference type="ARBA" id="ARBA00022605"/>
    </source>
</evidence>
<dbReference type="FunFam" id="3.20.20.70:FF:000037">
    <property type="entry name" value="Tryptophan synthase alpha chain"/>
    <property type="match status" value="1"/>
</dbReference>
<evidence type="ECO:0000256" key="1">
    <source>
        <dbReference type="ARBA" id="ARBA00003365"/>
    </source>
</evidence>
<dbReference type="NCBIfam" id="TIGR00262">
    <property type="entry name" value="trpA"/>
    <property type="match status" value="1"/>
</dbReference>
<reference evidence="11 12" key="1">
    <citation type="journal article" date="2019" name="Int. J. Syst. Evol. Microbiol.">
        <title>The Global Catalogue of Microorganisms (GCM) 10K type strain sequencing project: providing services to taxonomists for standard genome sequencing and annotation.</title>
        <authorList>
            <consortium name="The Broad Institute Genomics Platform"/>
            <consortium name="The Broad Institute Genome Sequencing Center for Infectious Disease"/>
            <person name="Wu L."/>
            <person name="Ma J."/>
        </authorList>
    </citation>
    <scope>NUCLEOTIDE SEQUENCE [LARGE SCALE GENOMIC DNA]</scope>
    <source>
        <strain evidence="11 12">JCM 16331</strain>
    </source>
</reference>
<dbReference type="Pfam" id="PF00290">
    <property type="entry name" value="Trp_syntA"/>
    <property type="match status" value="1"/>
</dbReference>
<keyword evidence="6 9" id="KW-0057">Aromatic amino acid biosynthesis</keyword>
<dbReference type="InterPro" id="IPR002028">
    <property type="entry name" value="Trp_synthase_suA"/>
</dbReference>
<evidence type="ECO:0000256" key="3">
    <source>
        <dbReference type="ARBA" id="ARBA00011270"/>
    </source>
</evidence>
<comment type="function">
    <text evidence="1 9">The alpha subunit is responsible for the aldol cleavage of indoleglycerol phosphate to indole and glyceraldehyde 3-phosphate.</text>
</comment>
<protein>
    <recommendedName>
        <fullName evidence="9">Tryptophan synthase alpha chain</fullName>
        <ecNumber evidence="9">4.2.1.20</ecNumber>
    </recommendedName>
</protein>
<dbReference type="OrthoDB" id="25658at2157"/>
<dbReference type="PROSITE" id="PS00167">
    <property type="entry name" value="TRP_SYNTHASE_ALPHA"/>
    <property type="match status" value="1"/>
</dbReference>
<keyword evidence="4 9" id="KW-0028">Amino-acid biosynthesis</keyword>